<accession>A0A388KCF7</accession>
<dbReference type="SUPFAM" id="SSF90123">
    <property type="entry name" value="ABC transporter transmembrane region"/>
    <property type="match status" value="1"/>
</dbReference>
<dbReference type="PANTHER" id="PTHR24221:SF402">
    <property type="entry name" value="IRON-SULFUR CLUSTERS TRANSPORTER ABCB7, MITOCHONDRIAL"/>
    <property type="match status" value="1"/>
</dbReference>
<evidence type="ECO:0000256" key="2">
    <source>
        <dbReference type="ARBA" id="ARBA00022448"/>
    </source>
</evidence>
<dbReference type="FunFam" id="1.20.1560.10:FF:000004">
    <property type="entry name" value="ATP-binding cassette sub-family B member 7"/>
    <property type="match status" value="1"/>
</dbReference>
<gene>
    <name evidence="11" type="ORF">CBR_g866</name>
</gene>
<proteinExistence type="predicted"/>
<feature type="transmembrane region" description="Helical" evidence="8">
    <location>
        <begin position="211"/>
        <end position="232"/>
    </location>
</feature>
<dbReference type="InterPro" id="IPR017871">
    <property type="entry name" value="ABC_transporter-like_CS"/>
</dbReference>
<evidence type="ECO:0000256" key="4">
    <source>
        <dbReference type="ARBA" id="ARBA00022741"/>
    </source>
</evidence>
<keyword evidence="7 8" id="KW-0472">Membrane</keyword>
<evidence type="ECO:0000256" key="7">
    <source>
        <dbReference type="ARBA" id="ARBA00023136"/>
    </source>
</evidence>
<keyword evidence="6 8" id="KW-1133">Transmembrane helix</keyword>
<dbReference type="InterPro" id="IPR003439">
    <property type="entry name" value="ABC_transporter-like_ATP-bd"/>
</dbReference>
<keyword evidence="3 8" id="KW-0812">Transmembrane</keyword>
<dbReference type="GO" id="GO:0006879">
    <property type="term" value="P:intracellular iron ion homeostasis"/>
    <property type="evidence" value="ECO:0007669"/>
    <property type="project" value="TreeGrafter"/>
</dbReference>
<dbReference type="OrthoDB" id="6500128at2759"/>
<dbReference type="InterPro" id="IPR027417">
    <property type="entry name" value="P-loop_NTPase"/>
</dbReference>
<dbReference type="PROSITE" id="PS00211">
    <property type="entry name" value="ABC_TRANSPORTER_1"/>
    <property type="match status" value="1"/>
</dbReference>
<dbReference type="Pfam" id="PF00005">
    <property type="entry name" value="ABC_tran"/>
    <property type="match status" value="1"/>
</dbReference>
<evidence type="ECO:0000256" key="6">
    <source>
        <dbReference type="ARBA" id="ARBA00022989"/>
    </source>
</evidence>
<feature type="transmembrane region" description="Helical" evidence="8">
    <location>
        <begin position="293"/>
        <end position="319"/>
    </location>
</feature>
<keyword evidence="5" id="KW-0067">ATP-binding</keyword>
<dbReference type="AlphaFoldDB" id="A0A388KCF7"/>
<dbReference type="InterPro" id="IPR036640">
    <property type="entry name" value="ABC1_TM_sf"/>
</dbReference>
<organism evidence="11 12">
    <name type="scientific">Chara braunii</name>
    <name type="common">Braun's stonewort</name>
    <dbReference type="NCBI Taxonomy" id="69332"/>
    <lineage>
        <taxon>Eukaryota</taxon>
        <taxon>Viridiplantae</taxon>
        <taxon>Streptophyta</taxon>
        <taxon>Charophyceae</taxon>
        <taxon>Charales</taxon>
        <taxon>Characeae</taxon>
        <taxon>Chara</taxon>
    </lineage>
</organism>
<dbReference type="OMA" id="VFHIIPI"/>
<evidence type="ECO:0000256" key="3">
    <source>
        <dbReference type="ARBA" id="ARBA00022692"/>
    </source>
</evidence>
<dbReference type="InterPro" id="IPR039421">
    <property type="entry name" value="Type_1_exporter"/>
</dbReference>
<dbReference type="GO" id="GO:0005524">
    <property type="term" value="F:ATP binding"/>
    <property type="evidence" value="ECO:0007669"/>
    <property type="project" value="UniProtKB-KW"/>
</dbReference>
<evidence type="ECO:0008006" key="13">
    <source>
        <dbReference type="Google" id="ProtNLM"/>
    </source>
</evidence>
<dbReference type="PANTHER" id="PTHR24221">
    <property type="entry name" value="ATP-BINDING CASSETTE SUB-FAMILY B"/>
    <property type="match status" value="1"/>
</dbReference>
<feature type="transmembrane region" description="Helical" evidence="8">
    <location>
        <begin position="325"/>
        <end position="345"/>
    </location>
</feature>
<evidence type="ECO:0000313" key="11">
    <source>
        <dbReference type="EMBL" id="GBG67738.1"/>
    </source>
</evidence>
<dbReference type="Gramene" id="GBG67738">
    <property type="protein sequence ID" value="GBG67738"/>
    <property type="gene ID" value="CBR_g866"/>
</dbReference>
<keyword evidence="12" id="KW-1185">Reference proteome</keyword>
<dbReference type="Proteomes" id="UP000265515">
    <property type="component" value="Unassembled WGS sequence"/>
</dbReference>
<dbReference type="PROSITE" id="PS50929">
    <property type="entry name" value="ABC_TM1F"/>
    <property type="match status" value="1"/>
</dbReference>
<evidence type="ECO:0000256" key="8">
    <source>
        <dbReference type="SAM" id="Phobius"/>
    </source>
</evidence>
<keyword evidence="4" id="KW-0547">Nucleotide-binding</keyword>
<dbReference type="PROSITE" id="PS50893">
    <property type="entry name" value="ABC_TRANSPORTER_2"/>
    <property type="match status" value="1"/>
</dbReference>
<dbReference type="SUPFAM" id="SSF52540">
    <property type="entry name" value="P-loop containing nucleoside triphosphate hydrolases"/>
    <property type="match status" value="1"/>
</dbReference>
<dbReference type="STRING" id="69332.A0A388KCF7"/>
<reference evidence="11 12" key="1">
    <citation type="journal article" date="2018" name="Cell">
        <title>The Chara Genome: Secondary Complexity and Implications for Plant Terrestrialization.</title>
        <authorList>
            <person name="Nishiyama T."/>
            <person name="Sakayama H."/>
            <person name="Vries J.D."/>
            <person name="Buschmann H."/>
            <person name="Saint-Marcoux D."/>
            <person name="Ullrich K.K."/>
            <person name="Haas F.B."/>
            <person name="Vanderstraeten L."/>
            <person name="Becker D."/>
            <person name="Lang D."/>
            <person name="Vosolsobe S."/>
            <person name="Rombauts S."/>
            <person name="Wilhelmsson P.K.I."/>
            <person name="Janitza P."/>
            <person name="Kern R."/>
            <person name="Heyl A."/>
            <person name="Rumpler F."/>
            <person name="Villalobos L.I.A.C."/>
            <person name="Clay J.M."/>
            <person name="Skokan R."/>
            <person name="Toyoda A."/>
            <person name="Suzuki Y."/>
            <person name="Kagoshima H."/>
            <person name="Schijlen E."/>
            <person name="Tajeshwar N."/>
            <person name="Catarino B."/>
            <person name="Hetherington A.J."/>
            <person name="Saltykova A."/>
            <person name="Bonnot C."/>
            <person name="Breuninger H."/>
            <person name="Symeonidi A."/>
            <person name="Radhakrishnan G.V."/>
            <person name="Van Nieuwerburgh F."/>
            <person name="Deforce D."/>
            <person name="Chang C."/>
            <person name="Karol K.G."/>
            <person name="Hedrich R."/>
            <person name="Ulvskov P."/>
            <person name="Glockner G."/>
            <person name="Delwiche C.F."/>
            <person name="Petrasek J."/>
            <person name="Van de Peer Y."/>
            <person name="Friml J."/>
            <person name="Beilby M."/>
            <person name="Dolan L."/>
            <person name="Kohara Y."/>
            <person name="Sugano S."/>
            <person name="Fujiyama A."/>
            <person name="Delaux P.-M."/>
            <person name="Quint M."/>
            <person name="TheiBen G."/>
            <person name="Hagemann M."/>
            <person name="Harholt J."/>
            <person name="Dunand C."/>
            <person name="Zachgo S."/>
            <person name="Langdale J."/>
            <person name="Maumus F."/>
            <person name="Straeten D.V.D."/>
            <person name="Gould S.B."/>
            <person name="Rensing S.A."/>
        </authorList>
    </citation>
    <scope>NUCLEOTIDE SEQUENCE [LARGE SCALE GENOMIC DNA]</scope>
    <source>
        <strain evidence="11 12">S276</strain>
    </source>
</reference>
<evidence type="ECO:0000259" key="9">
    <source>
        <dbReference type="PROSITE" id="PS50893"/>
    </source>
</evidence>
<evidence type="ECO:0000259" key="10">
    <source>
        <dbReference type="PROSITE" id="PS50929"/>
    </source>
</evidence>
<feature type="transmembrane region" description="Helical" evidence="8">
    <location>
        <begin position="440"/>
        <end position="460"/>
    </location>
</feature>
<dbReference type="Gene3D" id="3.40.50.300">
    <property type="entry name" value="P-loop containing nucleotide triphosphate hydrolases"/>
    <property type="match status" value="1"/>
</dbReference>
<dbReference type="CDD" id="cd18582">
    <property type="entry name" value="ABC_6TM_ATM1_ABCB7"/>
    <property type="match status" value="1"/>
</dbReference>
<dbReference type="GO" id="GO:0140359">
    <property type="term" value="F:ABC-type transporter activity"/>
    <property type="evidence" value="ECO:0007669"/>
    <property type="project" value="InterPro"/>
</dbReference>
<dbReference type="GO" id="GO:0016887">
    <property type="term" value="F:ATP hydrolysis activity"/>
    <property type="evidence" value="ECO:0007669"/>
    <property type="project" value="InterPro"/>
</dbReference>
<evidence type="ECO:0000313" key="12">
    <source>
        <dbReference type="Proteomes" id="UP000265515"/>
    </source>
</evidence>
<dbReference type="InterPro" id="IPR011527">
    <property type="entry name" value="ABC1_TM_dom"/>
</dbReference>
<dbReference type="EMBL" id="BFEA01000091">
    <property type="protein sequence ID" value="GBG67738.1"/>
    <property type="molecule type" value="Genomic_DNA"/>
</dbReference>
<dbReference type="Pfam" id="PF00664">
    <property type="entry name" value="ABC_membrane"/>
    <property type="match status" value="1"/>
</dbReference>
<feature type="domain" description="ABC transmembrane type-1" evidence="10">
    <location>
        <begin position="167"/>
        <end position="469"/>
    </location>
</feature>
<feature type="domain" description="ABC transporter" evidence="9">
    <location>
        <begin position="481"/>
        <end position="700"/>
    </location>
</feature>
<dbReference type="GO" id="GO:0005743">
    <property type="term" value="C:mitochondrial inner membrane"/>
    <property type="evidence" value="ECO:0007669"/>
    <property type="project" value="UniProtKB-SubCell"/>
</dbReference>
<protein>
    <recommendedName>
        <fullName evidence="13">ABC transmembrane type-1 domain-containing protein</fullName>
    </recommendedName>
</protein>
<comment type="subcellular location">
    <subcellularLocation>
        <location evidence="1">Mitochondrion inner membrane</location>
        <topology evidence="1">Multi-pass membrane protein</topology>
    </subcellularLocation>
</comment>
<dbReference type="Gene3D" id="1.20.1560.10">
    <property type="entry name" value="ABC transporter type 1, transmembrane domain"/>
    <property type="match status" value="1"/>
</dbReference>
<comment type="caution">
    <text evidence="11">The sequence shown here is derived from an EMBL/GenBank/DDBJ whole genome shotgun (WGS) entry which is preliminary data.</text>
</comment>
<keyword evidence="2" id="KW-0813">Transport</keyword>
<name>A0A388KCF7_CHABU</name>
<sequence length="701" mass="76424">MVLVEDSFSFCTFDTYSYCPAWLSGARQLRTVPRTDVCVPLQEKLTGAAGGGSCLEAPSRPALPAHIAGPGLGHRRLDRLPHFGAWLTTAAGPGSAPGQGAVGVAQVQEKGGREESRAVVPGTPKKGKTDALVAAEQGQVVADARILRTLVTYLWPADNPEFRRRVVISLGLLVGSKVLNVQVPFLFKYAVDMLSASLGASGATAASALSTYPVLSTALGGPVFMLIGYGIARAGASSFNELRNAVFSKVAQGTIRHVALKVFKHLHDLDLSFHLSRQTGALSRTIDRGTRGINFILSAMVFNVVPTILEIGMVASILAFKFGPAFAYLTTGTVALYTIATLSITQWRTRFRQQMNAADNAASARAIDSLINYETVKYFNNEHHEAQRYDGFLQKYEQAALKTQSSLSLLNFSQNAIFSASLSAMMVLCSQGILNGTMTIGDIVMVNGLLFQLSLPLNFLGSVYRETRQSLIDMQSMFSLLQVSSTACLGYLDERPILNGLSLHVAAGKSVAIVGTSGCGKSTVLRLLYRFFDVWSGSVKIDGQDVRDVTLESMRKVIGVVPQDTVLFNDTIFYNIKYGRPSASDEEVYQAAKMAAIHDTIMSFPSQYETKVGERGLKLSGGEKQRVALARAFLKAPSILSLFWSKARWLKKVRTRIYCYSTGDTRRCGTNNRTRTQQKVTAMEHHVSMKKKAFWKAQPDR</sequence>
<evidence type="ECO:0000256" key="5">
    <source>
        <dbReference type="ARBA" id="ARBA00022840"/>
    </source>
</evidence>
<evidence type="ECO:0000256" key="1">
    <source>
        <dbReference type="ARBA" id="ARBA00004448"/>
    </source>
</evidence>